<proteinExistence type="predicted"/>
<dbReference type="AlphaFoldDB" id="A0A174SIP1"/>
<sequence>MSNKNEPIKIAHIIGKWLGGGVESVVMNYYRHIDKTKIQFDFICDDDSTNIPYEEIKSLGGRVILIPPYQKVFKYNKELKKILKEGNYKIVHSHINTLSVFSLFAAKCAGVPVRIAHSHSTTNKKEKKRNLVKQLLRPFSKLFATDYMCCSEFAGKWLFGNKEYNKGKVYLLNNAIDLEKFTYNQEIRENKRKELNIKDDTLVIGHVGRFVTTKNHTFLIDVFNEIHKQRKESILLLAGEGPLQEHIKEKVELLGLDNCIKFLGQRNDVNELYQAFDIFLLPSLYEGLGMVLIEAQTSGCFCITSTGVPIEAKVTENIDFIKLDIKESIWSEKILKIGNEYSRDINTKKIDSRYNIRKECNKLKTYYTSKLN</sequence>
<dbReference type="SUPFAM" id="SSF53756">
    <property type="entry name" value="UDP-Glycosyltransferase/glycogen phosphorylase"/>
    <property type="match status" value="1"/>
</dbReference>
<dbReference type="Proteomes" id="UP000095563">
    <property type="component" value="Unassembled WGS sequence"/>
</dbReference>
<dbReference type="EC" id="2.4.1.246" evidence="3"/>
<gene>
    <name evidence="3" type="primary">epsF_4</name>
    <name evidence="3" type="ORF">ERS852568_01398</name>
</gene>
<evidence type="ECO:0000313" key="4">
    <source>
        <dbReference type="Proteomes" id="UP000095563"/>
    </source>
</evidence>
<name>A0A174SIP1_9CLOT</name>
<dbReference type="RefSeq" id="WP_055207368.1">
    <property type="nucleotide sequence ID" value="NZ_CZBO01000002.1"/>
</dbReference>
<evidence type="ECO:0000259" key="2">
    <source>
        <dbReference type="Pfam" id="PF13439"/>
    </source>
</evidence>
<accession>A0A174SIP1</accession>
<evidence type="ECO:0000259" key="1">
    <source>
        <dbReference type="Pfam" id="PF00534"/>
    </source>
</evidence>
<dbReference type="Pfam" id="PF13439">
    <property type="entry name" value="Glyco_transf_4"/>
    <property type="match status" value="1"/>
</dbReference>
<dbReference type="EC" id="2.4.-.-" evidence="3"/>
<dbReference type="Pfam" id="PF00534">
    <property type="entry name" value="Glycos_transf_1"/>
    <property type="match status" value="1"/>
</dbReference>
<feature type="domain" description="Glycosyl transferase family 1" evidence="1">
    <location>
        <begin position="188"/>
        <end position="314"/>
    </location>
</feature>
<feature type="domain" description="Glycosyltransferase subfamily 4-like N-terminal" evidence="2">
    <location>
        <begin position="20"/>
        <end position="180"/>
    </location>
</feature>
<dbReference type="EMBL" id="CZBO01000002">
    <property type="protein sequence ID" value="CUP97624.1"/>
    <property type="molecule type" value="Genomic_DNA"/>
</dbReference>
<protein>
    <submittedName>
        <fullName evidence="3">Putative glycosyltransferase EpsF</fullName>
        <ecNumber evidence="3">2.4.-.-</ecNumber>
        <ecNumber evidence="3">2.4.1.246</ecNumber>
    </submittedName>
</protein>
<dbReference type="GO" id="GO:0103011">
    <property type="term" value="F:mannosylfructose-phosphate synthase activity"/>
    <property type="evidence" value="ECO:0007669"/>
    <property type="project" value="UniProtKB-EC"/>
</dbReference>
<dbReference type="Gene3D" id="3.40.50.2000">
    <property type="entry name" value="Glycogen Phosphorylase B"/>
    <property type="match status" value="2"/>
</dbReference>
<organism evidence="3 4">
    <name type="scientific">Clostridium baratii</name>
    <dbReference type="NCBI Taxonomy" id="1561"/>
    <lineage>
        <taxon>Bacteria</taxon>
        <taxon>Bacillati</taxon>
        <taxon>Bacillota</taxon>
        <taxon>Clostridia</taxon>
        <taxon>Eubacteriales</taxon>
        <taxon>Clostridiaceae</taxon>
        <taxon>Clostridium</taxon>
    </lineage>
</organism>
<reference evidence="3 4" key="1">
    <citation type="submission" date="2015-09" db="EMBL/GenBank/DDBJ databases">
        <authorList>
            <consortium name="Pathogen Informatics"/>
        </authorList>
    </citation>
    <scope>NUCLEOTIDE SEQUENCE [LARGE SCALE GENOMIC DNA]</scope>
    <source>
        <strain evidence="3 4">2789STDY5834956</strain>
    </source>
</reference>
<dbReference type="PANTHER" id="PTHR45947">
    <property type="entry name" value="SULFOQUINOVOSYL TRANSFERASE SQD2"/>
    <property type="match status" value="1"/>
</dbReference>
<keyword evidence="3" id="KW-0328">Glycosyltransferase</keyword>
<dbReference type="InterPro" id="IPR028098">
    <property type="entry name" value="Glyco_trans_4-like_N"/>
</dbReference>
<dbReference type="InterPro" id="IPR050194">
    <property type="entry name" value="Glycosyltransferase_grp1"/>
</dbReference>
<dbReference type="InterPro" id="IPR001296">
    <property type="entry name" value="Glyco_trans_1"/>
</dbReference>
<evidence type="ECO:0000313" key="3">
    <source>
        <dbReference type="EMBL" id="CUP97624.1"/>
    </source>
</evidence>
<dbReference type="PANTHER" id="PTHR45947:SF14">
    <property type="entry name" value="SLL1723 PROTEIN"/>
    <property type="match status" value="1"/>
</dbReference>
<dbReference type="CDD" id="cd03812">
    <property type="entry name" value="GT4_CapH-like"/>
    <property type="match status" value="1"/>
</dbReference>
<keyword evidence="3" id="KW-0808">Transferase</keyword>